<dbReference type="Proteomes" id="UP000243679">
    <property type="component" value="Chromosome"/>
</dbReference>
<name>A0A1Q2SKK0_9GAMM</name>
<accession>A0A1Q2SKK0</accession>
<dbReference type="Pfam" id="PF11191">
    <property type="entry name" value="DUF2782"/>
    <property type="match status" value="1"/>
</dbReference>
<keyword evidence="1" id="KW-0732">Signal</keyword>
<keyword evidence="3" id="KW-1185">Reference proteome</keyword>
<protein>
    <submittedName>
        <fullName evidence="2">Hypothetical conserved protein</fullName>
    </submittedName>
</protein>
<organism evidence="2 3">
    <name type="scientific">Candidatus Nitrosoglobus terrae</name>
    <dbReference type="NCBI Taxonomy" id="1630141"/>
    <lineage>
        <taxon>Bacteria</taxon>
        <taxon>Pseudomonadati</taxon>
        <taxon>Pseudomonadota</taxon>
        <taxon>Gammaproteobacteria</taxon>
        <taxon>Chromatiales</taxon>
        <taxon>Chromatiaceae</taxon>
        <taxon>Candidatus Nitrosoglobus</taxon>
    </lineage>
</organism>
<dbReference type="InterPro" id="IPR021357">
    <property type="entry name" value="DUF2782"/>
</dbReference>
<evidence type="ECO:0000256" key="1">
    <source>
        <dbReference type="SAM" id="SignalP"/>
    </source>
</evidence>
<sequence length="119" mass="13535">MTIFRDLRSLYLCCGLLFLLSKPIFAADPEDRIPDPAPPPLSEEPDTLGPEIRIIQEGKVRIEEYRLNGKLYKIKVTPEVGPDYYLVDINGSGSFDRRFDGPGIVDTDALFPSWVLFRF</sequence>
<dbReference type="Gene3D" id="2.20.130.30">
    <property type="entry name" value="Protein of unknown function DUF2782"/>
    <property type="match status" value="1"/>
</dbReference>
<dbReference type="KEGG" id="ntt:TAO_0263"/>
<evidence type="ECO:0000313" key="3">
    <source>
        <dbReference type="Proteomes" id="UP000243679"/>
    </source>
</evidence>
<dbReference type="RefSeq" id="WP_096526270.1">
    <property type="nucleotide sequence ID" value="NZ_AP014836.1"/>
</dbReference>
<gene>
    <name evidence="2" type="ORF">TAO_0263</name>
</gene>
<dbReference type="EMBL" id="AP014836">
    <property type="protein sequence ID" value="BAW79633.1"/>
    <property type="molecule type" value="Genomic_DNA"/>
</dbReference>
<reference evidence="2 3" key="1">
    <citation type="journal article" date="2017" name="ISME J.">
        <title>An acid-tolerant ammonia-oxidizing ?-proteobacterium from soil.</title>
        <authorList>
            <person name="Hayatsu M."/>
            <person name="Tago K."/>
            <person name="Uchiyama I."/>
            <person name="Toyoda A."/>
            <person name="Wang Y."/>
            <person name="Shimomura Y."/>
            <person name="Okubo T."/>
            <person name="Kurisu F."/>
            <person name="Hirono Y."/>
            <person name="Nonaka K."/>
            <person name="Akiyama H."/>
            <person name="Itoh T."/>
            <person name="Takami H."/>
        </authorList>
    </citation>
    <scope>NUCLEOTIDE SEQUENCE [LARGE SCALE GENOMIC DNA]</scope>
    <source>
        <strain evidence="2 3">TAO100</strain>
    </source>
</reference>
<feature type="chain" id="PRO_5012003973" evidence="1">
    <location>
        <begin position="27"/>
        <end position="119"/>
    </location>
</feature>
<dbReference type="OrthoDB" id="5296182at2"/>
<dbReference type="AlphaFoldDB" id="A0A1Q2SKK0"/>
<evidence type="ECO:0000313" key="2">
    <source>
        <dbReference type="EMBL" id="BAW79633.1"/>
    </source>
</evidence>
<proteinExistence type="predicted"/>
<feature type="signal peptide" evidence="1">
    <location>
        <begin position="1"/>
        <end position="26"/>
    </location>
</feature>